<evidence type="ECO:0000256" key="3">
    <source>
        <dbReference type="ARBA" id="ARBA00034247"/>
    </source>
</evidence>
<proteinExistence type="predicted"/>
<evidence type="ECO:0000256" key="2">
    <source>
        <dbReference type="ARBA" id="ARBA00012528"/>
    </source>
</evidence>
<dbReference type="InterPro" id="IPR000014">
    <property type="entry name" value="PAS"/>
</dbReference>
<dbReference type="Pfam" id="PF00990">
    <property type="entry name" value="GGDEF"/>
    <property type="match status" value="1"/>
</dbReference>
<keyword evidence="4" id="KW-0597">Phosphoprotein</keyword>
<dbReference type="SMART" id="SM00267">
    <property type="entry name" value="GGDEF"/>
    <property type="match status" value="1"/>
</dbReference>
<dbReference type="GO" id="GO:0006355">
    <property type="term" value="P:regulation of DNA-templated transcription"/>
    <property type="evidence" value="ECO:0007669"/>
    <property type="project" value="InterPro"/>
</dbReference>
<dbReference type="InterPro" id="IPR050469">
    <property type="entry name" value="Diguanylate_Cyclase"/>
</dbReference>
<organism evidence="8 9">
    <name type="scientific">Candidatus Venteria ishoeyi</name>
    <dbReference type="NCBI Taxonomy" id="1899563"/>
    <lineage>
        <taxon>Bacteria</taxon>
        <taxon>Pseudomonadati</taxon>
        <taxon>Pseudomonadota</taxon>
        <taxon>Gammaproteobacteria</taxon>
        <taxon>Thiotrichales</taxon>
        <taxon>Thiotrichaceae</taxon>
        <taxon>Venteria</taxon>
    </lineage>
</organism>
<dbReference type="PANTHER" id="PTHR45138:SF9">
    <property type="entry name" value="DIGUANYLATE CYCLASE DGCM-RELATED"/>
    <property type="match status" value="1"/>
</dbReference>
<evidence type="ECO:0000259" key="7">
    <source>
        <dbReference type="PROSITE" id="PS50887"/>
    </source>
</evidence>
<gene>
    <name evidence="8" type="primary">adrA</name>
    <name evidence="8" type="ORF">MBHS_00212</name>
</gene>
<name>A0A1H6F5L4_9GAMM</name>
<comment type="catalytic activity">
    <reaction evidence="3">
        <text>2 GTP = 3',3'-c-di-GMP + 2 diphosphate</text>
        <dbReference type="Rhea" id="RHEA:24898"/>
        <dbReference type="ChEBI" id="CHEBI:33019"/>
        <dbReference type="ChEBI" id="CHEBI:37565"/>
        <dbReference type="ChEBI" id="CHEBI:58805"/>
        <dbReference type="EC" id="2.7.7.65"/>
    </reaction>
</comment>
<feature type="modified residue" description="4-aspartylphosphate" evidence="4">
    <location>
        <position position="52"/>
    </location>
</feature>
<dbReference type="GO" id="GO:0052621">
    <property type="term" value="F:diguanylate cyclase activity"/>
    <property type="evidence" value="ECO:0007669"/>
    <property type="project" value="UniProtKB-EC"/>
</dbReference>
<keyword evidence="8" id="KW-0808">Transferase</keyword>
<accession>A0A1H6F5L4</accession>
<dbReference type="Gene3D" id="3.30.70.270">
    <property type="match status" value="1"/>
</dbReference>
<dbReference type="SMART" id="SM00091">
    <property type="entry name" value="PAS"/>
    <property type="match status" value="1"/>
</dbReference>
<dbReference type="GO" id="GO:0000160">
    <property type="term" value="P:phosphorelay signal transduction system"/>
    <property type="evidence" value="ECO:0007669"/>
    <property type="project" value="InterPro"/>
</dbReference>
<dbReference type="PANTHER" id="PTHR45138">
    <property type="entry name" value="REGULATORY COMPONENTS OF SENSORY TRANSDUCTION SYSTEM"/>
    <property type="match status" value="1"/>
</dbReference>
<dbReference type="InterPro" id="IPR035965">
    <property type="entry name" value="PAS-like_dom_sf"/>
</dbReference>
<dbReference type="AlphaFoldDB" id="A0A1H6F5L4"/>
<dbReference type="InterPro" id="IPR029787">
    <property type="entry name" value="Nucleotide_cyclase"/>
</dbReference>
<sequence length="428" mass="49392">MNVLIAEDNITTRLMLSEWVKSWGYTPVVATDGRHALEIGSIRDAPWLAIIDWMMPEMDGITLCRKLKQQKNCPFIYSIFLTSKNSIEDSIMGLNAGADDFLTKPVRPEELRSRLNAGRRILEYQEQIEERNLHLQALLEAMPGAVILKDAQGCWLEANEYALRMFNLDENTAYHGLNDEILAEQPHAFKQALNTLNINDQKAWEQGGFYREELELPGNAYAEKCWFDIVRTPLFHNDGRRKSMIVLGYEITKRKLLEEKLRREAWYDSLTGVFSRHHFQEHLDKMMSFSRRTGLPMSLCLCDIDSFKQVNDQHGHDVGDQVLAKFAELILHQLRNSDVCGRLGGDEFCIALPGTRAEKAVSCLRRIENQLRAQFFHSYEGIAFQICGSFGVVEFNNSKLTQRELMRHADQALYRAKKNQNNKILIYR</sequence>
<evidence type="ECO:0000259" key="6">
    <source>
        <dbReference type="PROSITE" id="PS50113"/>
    </source>
</evidence>
<dbReference type="Gene3D" id="3.30.450.20">
    <property type="entry name" value="PAS domain"/>
    <property type="match status" value="1"/>
</dbReference>
<dbReference type="InterPro" id="IPR000700">
    <property type="entry name" value="PAS-assoc_C"/>
</dbReference>
<evidence type="ECO:0000313" key="9">
    <source>
        <dbReference type="Proteomes" id="UP000236724"/>
    </source>
</evidence>
<dbReference type="InterPro" id="IPR043128">
    <property type="entry name" value="Rev_trsase/Diguanyl_cyclase"/>
</dbReference>
<dbReference type="EC" id="2.7.7.65" evidence="2"/>
<dbReference type="Pfam" id="PF00989">
    <property type="entry name" value="PAS"/>
    <property type="match status" value="1"/>
</dbReference>
<dbReference type="CDD" id="cd01949">
    <property type="entry name" value="GGDEF"/>
    <property type="match status" value="1"/>
</dbReference>
<dbReference type="PROSITE" id="PS50113">
    <property type="entry name" value="PAC"/>
    <property type="match status" value="1"/>
</dbReference>
<protein>
    <recommendedName>
        <fullName evidence="2">diguanylate cyclase</fullName>
        <ecNumber evidence="2">2.7.7.65</ecNumber>
    </recommendedName>
</protein>
<dbReference type="InterPro" id="IPR013767">
    <property type="entry name" value="PAS_fold"/>
</dbReference>
<dbReference type="CDD" id="cd00130">
    <property type="entry name" value="PAS"/>
    <property type="match status" value="1"/>
</dbReference>
<dbReference type="NCBIfam" id="TIGR00254">
    <property type="entry name" value="GGDEF"/>
    <property type="match status" value="1"/>
</dbReference>
<dbReference type="RefSeq" id="WP_103918437.1">
    <property type="nucleotide sequence ID" value="NZ_FMSV02000046.1"/>
</dbReference>
<feature type="domain" description="Response regulatory" evidence="5">
    <location>
        <begin position="2"/>
        <end position="119"/>
    </location>
</feature>
<dbReference type="CDD" id="cd17574">
    <property type="entry name" value="REC_OmpR"/>
    <property type="match status" value="1"/>
</dbReference>
<dbReference type="Gene3D" id="3.40.50.2300">
    <property type="match status" value="1"/>
</dbReference>
<evidence type="ECO:0000256" key="1">
    <source>
        <dbReference type="ARBA" id="ARBA00001946"/>
    </source>
</evidence>
<keyword evidence="8" id="KW-0548">Nucleotidyltransferase</keyword>
<dbReference type="InterPro" id="IPR000160">
    <property type="entry name" value="GGDEF_dom"/>
</dbReference>
<dbReference type="Pfam" id="PF00072">
    <property type="entry name" value="Response_reg"/>
    <property type="match status" value="1"/>
</dbReference>
<dbReference type="InterPro" id="IPR001789">
    <property type="entry name" value="Sig_transdc_resp-reg_receiver"/>
</dbReference>
<dbReference type="PROSITE" id="PS50110">
    <property type="entry name" value="RESPONSE_REGULATORY"/>
    <property type="match status" value="1"/>
</dbReference>
<dbReference type="PROSITE" id="PS50887">
    <property type="entry name" value="GGDEF"/>
    <property type="match status" value="1"/>
</dbReference>
<feature type="domain" description="PAC" evidence="6">
    <location>
        <begin position="210"/>
        <end position="263"/>
    </location>
</feature>
<evidence type="ECO:0000259" key="5">
    <source>
        <dbReference type="PROSITE" id="PS50110"/>
    </source>
</evidence>
<evidence type="ECO:0000256" key="4">
    <source>
        <dbReference type="PROSITE-ProRule" id="PRU00169"/>
    </source>
</evidence>
<dbReference type="SUPFAM" id="SSF55785">
    <property type="entry name" value="PYP-like sensor domain (PAS domain)"/>
    <property type="match status" value="1"/>
</dbReference>
<dbReference type="SMART" id="SM00448">
    <property type="entry name" value="REC"/>
    <property type="match status" value="1"/>
</dbReference>
<comment type="cofactor">
    <cofactor evidence="1">
        <name>Mg(2+)</name>
        <dbReference type="ChEBI" id="CHEBI:18420"/>
    </cofactor>
</comment>
<dbReference type="OrthoDB" id="9812260at2"/>
<dbReference type="SUPFAM" id="SSF52172">
    <property type="entry name" value="CheY-like"/>
    <property type="match status" value="1"/>
</dbReference>
<feature type="domain" description="GGDEF" evidence="7">
    <location>
        <begin position="295"/>
        <end position="428"/>
    </location>
</feature>
<evidence type="ECO:0000313" key="8">
    <source>
        <dbReference type="EMBL" id="SEH04366.1"/>
    </source>
</evidence>
<keyword evidence="9" id="KW-1185">Reference proteome</keyword>
<dbReference type="InterPro" id="IPR011006">
    <property type="entry name" value="CheY-like_superfamily"/>
</dbReference>
<reference evidence="8 9" key="1">
    <citation type="submission" date="2016-10" db="EMBL/GenBank/DDBJ databases">
        <authorList>
            <person name="de Groot N.N."/>
        </authorList>
    </citation>
    <scope>NUCLEOTIDE SEQUENCE [LARGE SCALE GENOMIC DNA]</scope>
    <source>
        <strain evidence="8">MBHS1</strain>
    </source>
</reference>
<dbReference type="EMBL" id="FMSV02000046">
    <property type="protein sequence ID" value="SEH04366.1"/>
    <property type="molecule type" value="Genomic_DNA"/>
</dbReference>
<dbReference type="FunFam" id="3.30.70.270:FF:000001">
    <property type="entry name" value="Diguanylate cyclase domain protein"/>
    <property type="match status" value="1"/>
</dbReference>
<dbReference type="SUPFAM" id="SSF55073">
    <property type="entry name" value="Nucleotide cyclase"/>
    <property type="match status" value="1"/>
</dbReference>
<dbReference type="Proteomes" id="UP000236724">
    <property type="component" value="Unassembled WGS sequence"/>
</dbReference>